<comment type="cofactor">
    <cofactor evidence="1">
        <name>pyridoxal 5'-phosphate</name>
        <dbReference type="ChEBI" id="CHEBI:597326"/>
    </cofactor>
</comment>
<evidence type="ECO:0000256" key="3">
    <source>
        <dbReference type="ARBA" id="ARBA00022898"/>
    </source>
</evidence>
<keyword evidence="6" id="KW-1185">Reference proteome</keyword>
<comment type="similarity">
    <text evidence="2 4">Belongs to the class-III pyridoxal-phosphate-dependent aminotransferase family.</text>
</comment>
<dbReference type="Pfam" id="PF00202">
    <property type="entry name" value="Aminotran_3"/>
    <property type="match status" value="1"/>
</dbReference>
<evidence type="ECO:0000313" key="5">
    <source>
        <dbReference type="EMBL" id="GGZ38398.1"/>
    </source>
</evidence>
<proteinExistence type="inferred from homology"/>
<evidence type="ECO:0000256" key="4">
    <source>
        <dbReference type="RuleBase" id="RU003560"/>
    </source>
</evidence>
<dbReference type="InterPro" id="IPR015421">
    <property type="entry name" value="PyrdxlP-dep_Trfase_major"/>
</dbReference>
<reference evidence="5" key="1">
    <citation type="journal article" date="2014" name="Int. J. Syst. Evol. Microbiol.">
        <title>Complete genome sequence of Corynebacterium casei LMG S-19264T (=DSM 44701T), isolated from a smear-ripened cheese.</title>
        <authorList>
            <consortium name="US DOE Joint Genome Institute (JGI-PGF)"/>
            <person name="Walter F."/>
            <person name="Albersmeier A."/>
            <person name="Kalinowski J."/>
            <person name="Ruckert C."/>
        </authorList>
    </citation>
    <scope>NUCLEOTIDE SEQUENCE</scope>
    <source>
        <strain evidence="5">KCTC 32296</strain>
    </source>
</reference>
<dbReference type="Gene3D" id="3.90.1150.10">
    <property type="entry name" value="Aspartate Aminotransferase, domain 1"/>
    <property type="match status" value="1"/>
</dbReference>
<dbReference type="Proteomes" id="UP000662572">
    <property type="component" value="Unassembled WGS sequence"/>
</dbReference>
<dbReference type="PANTHER" id="PTHR45688">
    <property type="match status" value="1"/>
</dbReference>
<dbReference type="InterPro" id="IPR005814">
    <property type="entry name" value="Aminotrans_3"/>
</dbReference>
<dbReference type="CDD" id="cd00610">
    <property type="entry name" value="OAT_like"/>
    <property type="match status" value="1"/>
</dbReference>
<keyword evidence="3 4" id="KW-0663">Pyridoxal phosphate</keyword>
<dbReference type="InterPro" id="IPR049704">
    <property type="entry name" value="Aminotrans_3_PPA_site"/>
</dbReference>
<evidence type="ECO:0000256" key="1">
    <source>
        <dbReference type="ARBA" id="ARBA00001933"/>
    </source>
</evidence>
<comment type="caution">
    <text evidence="5">The sequence shown here is derived from an EMBL/GenBank/DDBJ whole genome shotgun (WGS) entry which is preliminary data.</text>
</comment>
<dbReference type="PIRSF" id="PIRSF000521">
    <property type="entry name" value="Transaminase_4ab_Lys_Orn"/>
    <property type="match status" value="1"/>
</dbReference>
<organism evidence="5 6">
    <name type="scientific">Asticcacaulis endophyticus</name>
    <dbReference type="NCBI Taxonomy" id="1395890"/>
    <lineage>
        <taxon>Bacteria</taxon>
        <taxon>Pseudomonadati</taxon>
        <taxon>Pseudomonadota</taxon>
        <taxon>Alphaproteobacteria</taxon>
        <taxon>Caulobacterales</taxon>
        <taxon>Caulobacteraceae</taxon>
        <taxon>Asticcacaulis</taxon>
    </lineage>
</organism>
<evidence type="ECO:0000313" key="6">
    <source>
        <dbReference type="Proteomes" id="UP000662572"/>
    </source>
</evidence>
<keyword evidence="5" id="KW-0032">Aminotransferase</keyword>
<dbReference type="InterPro" id="IPR015422">
    <property type="entry name" value="PyrdxlP-dep_Trfase_small"/>
</dbReference>
<protein>
    <submittedName>
        <fullName evidence="5">Aminotransferase</fullName>
    </submittedName>
</protein>
<evidence type="ECO:0000256" key="2">
    <source>
        <dbReference type="ARBA" id="ARBA00008954"/>
    </source>
</evidence>
<dbReference type="GO" id="GO:0008483">
    <property type="term" value="F:transaminase activity"/>
    <property type="evidence" value="ECO:0007669"/>
    <property type="project" value="UniProtKB-KW"/>
</dbReference>
<dbReference type="EMBL" id="BMZB01000003">
    <property type="protein sequence ID" value="GGZ38398.1"/>
    <property type="molecule type" value="Genomic_DNA"/>
</dbReference>
<dbReference type="SUPFAM" id="SSF53383">
    <property type="entry name" value="PLP-dependent transferases"/>
    <property type="match status" value="1"/>
</dbReference>
<name>A0A918QBL3_9CAUL</name>
<dbReference type="Gene3D" id="3.40.640.10">
    <property type="entry name" value="Type I PLP-dependent aspartate aminotransferase-like (Major domain)"/>
    <property type="match status" value="1"/>
</dbReference>
<dbReference type="RefSeq" id="WP_189487303.1">
    <property type="nucleotide sequence ID" value="NZ_BMZB01000003.1"/>
</dbReference>
<dbReference type="PROSITE" id="PS00600">
    <property type="entry name" value="AA_TRANSFER_CLASS_3"/>
    <property type="match status" value="1"/>
</dbReference>
<dbReference type="GO" id="GO:0030170">
    <property type="term" value="F:pyridoxal phosphate binding"/>
    <property type="evidence" value="ECO:0007669"/>
    <property type="project" value="InterPro"/>
</dbReference>
<dbReference type="InterPro" id="IPR015424">
    <property type="entry name" value="PyrdxlP-dep_Trfase"/>
</dbReference>
<dbReference type="PANTHER" id="PTHR45688:SF13">
    <property type="entry name" value="ALANINE--GLYOXYLATE AMINOTRANSFERASE 2-LIKE"/>
    <property type="match status" value="1"/>
</dbReference>
<dbReference type="AlphaFoldDB" id="A0A918QBL3"/>
<sequence>MTQTDLIARRERLLGPAYRLFYDEPAHFVRGEGVWLYDAAGEAYLDVYNNVASLGHCHPRVVAVITQQVNTLNTHTRYLHETILDCAETLLATLPDHIDRVMFTCSGSEANDLAVRIAEAYTGRTGIIVTELAYHGVTHAVSQMSPSLGEGVVRGPHIFTVPSPLSFAPEDRAAGFAQAMDEVIARMTRAGFPPALFICDTLFSSDGVISDPAGFLKPAVERVQAAGGLFVADEVQAGFGRTGEAMWGFQRHGLNPDLVSMGKPMGNGHPVAGVAMRAELIEQFGKKSRYFNTFGGNPVSSAAALAVLNVIADEGLITNAREVGAYLKDGLHMLSDHSDHVGEVRGTGLFFGVDIVTDGKPDGDRARQIVNYLRQHKVLISATGPHGNVLKIRPPLVFRPEHVDRLLAVLSAAVSNS</sequence>
<accession>A0A918QBL3</accession>
<keyword evidence="5" id="KW-0808">Transferase</keyword>
<reference evidence="5" key="2">
    <citation type="submission" date="2020-09" db="EMBL/GenBank/DDBJ databases">
        <authorList>
            <person name="Sun Q."/>
            <person name="Kim S."/>
        </authorList>
    </citation>
    <scope>NUCLEOTIDE SEQUENCE</scope>
    <source>
        <strain evidence="5">KCTC 32296</strain>
    </source>
</reference>
<gene>
    <name evidence="5" type="ORF">GCM10011273_26230</name>
</gene>